<reference evidence="14" key="1">
    <citation type="journal article" date="2019" name="Int. J. Syst. Evol. Microbiol.">
        <title>The Global Catalogue of Microorganisms (GCM) 10K type strain sequencing project: providing services to taxonomists for standard genome sequencing and annotation.</title>
        <authorList>
            <consortium name="The Broad Institute Genomics Platform"/>
            <consortium name="The Broad Institute Genome Sequencing Center for Infectious Disease"/>
            <person name="Wu L."/>
            <person name="Ma J."/>
        </authorList>
    </citation>
    <scope>NUCLEOTIDE SEQUENCE [LARGE SCALE GENOMIC DNA]</scope>
    <source>
        <strain evidence="14">CCUG 57113</strain>
    </source>
</reference>
<evidence type="ECO:0000259" key="11">
    <source>
        <dbReference type="Pfam" id="PF01087"/>
    </source>
</evidence>
<keyword evidence="8 10" id="KW-0299">Galactose metabolism</keyword>
<evidence type="ECO:0000313" key="14">
    <source>
        <dbReference type="Proteomes" id="UP001596105"/>
    </source>
</evidence>
<dbReference type="EC" id="2.7.7.12" evidence="10"/>
<evidence type="ECO:0000256" key="9">
    <source>
        <dbReference type="ARBA" id="ARBA00023277"/>
    </source>
</evidence>
<comment type="pathway">
    <text evidence="3 10">Carbohydrate metabolism; galactose metabolism.</text>
</comment>
<comment type="subcellular location">
    <subcellularLocation>
        <location evidence="2 10">Cytoplasm</location>
    </subcellularLocation>
</comment>
<evidence type="ECO:0000256" key="1">
    <source>
        <dbReference type="ARBA" id="ARBA00001107"/>
    </source>
</evidence>
<keyword evidence="14" id="KW-1185">Reference proteome</keyword>
<comment type="caution">
    <text evidence="13">The sequence shown here is derived from an EMBL/GenBank/DDBJ whole genome shotgun (WGS) entry which is preliminary data.</text>
</comment>
<comment type="catalytic activity">
    <reaction evidence="1 10">
        <text>alpha-D-galactose 1-phosphate + UDP-alpha-D-glucose = alpha-D-glucose 1-phosphate + UDP-alpha-D-galactose</text>
        <dbReference type="Rhea" id="RHEA:13989"/>
        <dbReference type="ChEBI" id="CHEBI:58336"/>
        <dbReference type="ChEBI" id="CHEBI:58601"/>
        <dbReference type="ChEBI" id="CHEBI:58885"/>
        <dbReference type="ChEBI" id="CHEBI:66914"/>
        <dbReference type="EC" id="2.7.7.12"/>
    </reaction>
</comment>
<evidence type="ECO:0000256" key="4">
    <source>
        <dbReference type="ARBA" id="ARBA00008706"/>
    </source>
</evidence>
<dbReference type="EMBL" id="JBHSMH010000017">
    <property type="protein sequence ID" value="MFC5468632.1"/>
    <property type="molecule type" value="Genomic_DNA"/>
</dbReference>
<evidence type="ECO:0000313" key="13">
    <source>
        <dbReference type="EMBL" id="MFC5468632.1"/>
    </source>
</evidence>
<dbReference type="Pfam" id="PF01087">
    <property type="entry name" value="GalP_UDP_transf"/>
    <property type="match status" value="1"/>
</dbReference>
<dbReference type="PANTHER" id="PTHR39191">
    <property type="entry name" value="GALACTOSE-1-PHOSPHATE URIDYLYLTRANSFERASE"/>
    <property type="match status" value="1"/>
</dbReference>
<keyword evidence="7 10" id="KW-0548">Nucleotidyltransferase</keyword>
<evidence type="ECO:0000256" key="7">
    <source>
        <dbReference type="ARBA" id="ARBA00022695"/>
    </source>
</evidence>
<protein>
    <recommendedName>
        <fullName evidence="10">Galactose-1-phosphate uridylyltransferase</fullName>
        <shortName evidence="10">Gal-1-P uridylyltransferase</shortName>
        <ecNumber evidence="10">2.7.7.12</ecNumber>
    </recommendedName>
    <alternativeName>
        <fullName evidence="10">UDP-glucose--hexose-1-phosphate uridylyltransferase</fullName>
    </alternativeName>
</protein>
<feature type="domain" description="Galactose-1-phosphate uridyl transferase N-terminal" evidence="11">
    <location>
        <begin position="78"/>
        <end position="247"/>
    </location>
</feature>
<sequence>MNTSTATNAPSERELAIAIERLVAFASHNGLIDRLDIEYSRNALLDLFAVNEPAKGDPVDPASLPDSPVPLLEPLLDAAVALGLVPDDTLTYRDLFDARIMGLLMPRPSETAREFAGRTARSGVSAATDWFYKLNIDSTYIRMDRIRKNGYWKHRTDDGVLEITVNLSKPEKDPKEIALLKTLPQAHYPKCLLCKENVGYAGRPDHPARQNLRVLPLELQNEAWFFQYSPYVYYNEHSIVFKGEHVPMKISPDTFARLLDFVEQFPHYFIGSNADLPIVGGSILNHDHFQAGRHVFPMETADVLEWRVSATEPDVKLGIVKWPMSVLRLRSGNRKALLEVASDILAKWRAYSDPSADVLSHSEGPNGRAWHNTITPIARFKDDGAYELDLVLRNNRTSAEHPDGIFHPHRELHHIKKENIGLIEVMGLAVLPGRLQQELGQIADLMTGRIAYDAAAISAPDHPLAKHADWVDRLIDLYGNDGTEDGVRLLLQADVGDKFHAALRDAGVYKGDDDGRAAFRAFLERSGLISNRDEG</sequence>
<evidence type="ECO:0000256" key="5">
    <source>
        <dbReference type="ARBA" id="ARBA00022490"/>
    </source>
</evidence>
<dbReference type="PIRSF" id="PIRSF006005">
    <property type="entry name" value="GalT_BS"/>
    <property type="match status" value="1"/>
</dbReference>
<dbReference type="RefSeq" id="WP_209744864.1">
    <property type="nucleotide sequence ID" value="NZ_JBHSMH010000017.1"/>
</dbReference>
<dbReference type="InterPro" id="IPR000766">
    <property type="entry name" value="GalP_uridyl_Trfase_II"/>
</dbReference>
<keyword evidence="9 10" id="KW-0119">Carbohydrate metabolism</keyword>
<keyword evidence="5 10" id="KW-0963">Cytoplasm</keyword>
<keyword evidence="6 10" id="KW-0808">Transferase</keyword>
<dbReference type="PANTHER" id="PTHR39191:SF1">
    <property type="entry name" value="DUF4922 DOMAIN-CONTAINING PROTEIN"/>
    <property type="match status" value="1"/>
</dbReference>
<gene>
    <name evidence="10" type="primary">galT</name>
    <name evidence="13" type="ORF">ACFPPD_07850</name>
</gene>
<organism evidence="13 14">
    <name type="scientific">Cohnella suwonensis</name>
    <dbReference type="NCBI Taxonomy" id="696072"/>
    <lineage>
        <taxon>Bacteria</taxon>
        <taxon>Bacillati</taxon>
        <taxon>Bacillota</taxon>
        <taxon>Bacilli</taxon>
        <taxon>Bacillales</taxon>
        <taxon>Paenibacillaceae</taxon>
        <taxon>Cohnella</taxon>
    </lineage>
</organism>
<dbReference type="HAMAP" id="MF_00571">
    <property type="entry name" value="GalP_UDP_trans"/>
    <property type="match status" value="1"/>
</dbReference>
<dbReference type="InterPro" id="IPR005850">
    <property type="entry name" value="GalP_Utransf_C"/>
</dbReference>
<dbReference type="Proteomes" id="UP001596105">
    <property type="component" value="Unassembled WGS sequence"/>
</dbReference>
<dbReference type="GO" id="GO:0016779">
    <property type="term" value="F:nucleotidyltransferase activity"/>
    <property type="evidence" value="ECO:0007669"/>
    <property type="project" value="UniProtKB-KW"/>
</dbReference>
<evidence type="ECO:0000256" key="3">
    <source>
        <dbReference type="ARBA" id="ARBA00004947"/>
    </source>
</evidence>
<dbReference type="InterPro" id="IPR005849">
    <property type="entry name" value="GalP_Utransf_N"/>
</dbReference>
<evidence type="ECO:0000259" key="12">
    <source>
        <dbReference type="Pfam" id="PF02744"/>
    </source>
</evidence>
<evidence type="ECO:0000256" key="8">
    <source>
        <dbReference type="ARBA" id="ARBA00023144"/>
    </source>
</evidence>
<evidence type="ECO:0000256" key="10">
    <source>
        <dbReference type="HAMAP-Rule" id="MF_00571"/>
    </source>
</evidence>
<accession>A0ABW0LUC5</accession>
<comment type="similarity">
    <text evidence="4 10">Belongs to the galactose-1-phosphate uridylyltransferase type 2 family.</text>
</comment>
<name>A0ABW0LUC5_9BACL</name>
<proteinExistence type="inferred from homology"/>
<dbReference type="Pfam" id="PF02744">
    <property type="entry name" value="GalP_UDP_tr_C"/>
    <property type="match status" value="1"/>
</dbReference>
<evidence type="ECO:0000256" key="6">
    <source>
        <dbReference type="ARBA" id="ARBA00022679"/>
    </source>
</evidence>
<dbReference type="NCBIfam" id="NF003629">
    <property type="entry name" value="PRK05270.1-2"/>
    <property type="match status" value="1"/>
</dbReference>
<feature type="domain" description="Galactose-1-phosphate uridyl transferase C-terminal" evidence="12">
    <location>
        <begin position="263"/>
        <end position="442"/>
    </location>
</feature>
<evidence type="ECO:0000256" key="2">
    <source>
        <dbReference type="ARBA" id="ARBA00004496"/>
    </source>
</evidence>